<dbReference type="PROSITE" id="PS51194">
    <property type="entry name" value="HELICASE_CTER"/>
    <property type="match status" value="1"/>
</dbReference>
<dbReference type="Pfam" id="PF08482">
    <property type="entry name" value="HrpB_C"/>
    <property type="match status" value="1"/>
</dbReference>
<dbReference type="GO" id="GO:0005524">
    <property type="term" value="F:ATP binding"/>
    <property type="evidence" value="ECO:0007669"/>
    <property type="project" value="UniProtKB-KW"/>
</dbReference>
<dbReference type="eggNOG" id="COG1643">
    <property type="taxonomic scope" value="Bacteria"/>
</dbReference>
<sequence length="807" mass="86865">MNFSDLLTDPPALPVCSVIPDIAETEGNVVIAAPPGSGKTTIVPAIFADLLPGSKVIVVQPRRVAARAAAKRIASLLGEPVGDRIGFRVRGQSMAGRSIEMVTPGVMLRMIQSDPELSGVGCVIVDEIHERDLETDLVTAFVLDIQESLRPDLRLVAMSATVALEQTAALLGGCVVNVPGEIHPVDIHDIPGPQPLSHTRSGAIVVANDFIEHVAQVVFRARRECSGSILVFVPGVREISAVSSRLSGMDIPVMALHGQLGSREQDCVLEYRGDRVIVATALAESSLTVPGVRVVVDSGLARESRVDSGVGGLVTVFASQASMIQRAGRAGREAPGVAYRCIPLIRAEKYALPEIRTADLTDAVLQCSAWGAPRMSGLRLLDPPHPGHLDFACSELRSLGLMNDDGAVTPLGRRASTFPLGAREARALIDGCDYVGVSRGTDICAFLSADMRIDNADLPATIRRGRNSDIEREARRLRKLIADAGVNVSRETGTWALDDAVGIVVGLAHPQWIARARGQGYVLANGRGAVLPENSPLVGEEWLAIADLGHTQGRSDAMIYAAAPIDVETAVMVAEHLITETVEIVDGGEIRGVNIRRLGEIELSRTDVTLSPTQLVEVRKAAVRRRGITGLPWTDATSQVRQRIAFLHAACGEPWPDVSDAALDATLDDWLLPFVTAHGIDLPAALNALKPWETGHLFDELAPERIATPLGTSRLDYSSGKPRANMRIQEAFGWEKTPEICGIRVTLELLSPARRPLAITDDLESFWAGPYHGVRADMRGRYPKHPWPEDPAHAQATRRTKKRDAER</sequence>
<dbReference type="PANTHER" id="PTHR43519:SF1">
    <property type="entry name" value="ATP-DEPENDENT RNA HELICASE HRPB"/>
    <property type="match status" value="1"/>
</dbReference>
<dbReference type="InterPro" id="IPR002464">
    <property type="entry name" value="DNA/RNA_helicase_DEAH_CS"/>
</dbReference>
<dbReference type="GO" id="GO:0016787">
    <property type="term" value="F:hydrolase activity"/>
    <property type="evidence" value="ECO:0007669"/>
    <property type="project" value="UniProtKB-KW"/>
</dbReference>
<dbReference type="InterPro" id="IPR013689">
    <property type="entry name" value="RNA_helicase_ATP-dep_HrpB_C"/>
</dbReference>
<evidence type="ECO:0000256" key="5">
    <source>
        <dbReference type="SAM" id="MobiDB-lite"/>
    </source>
</evidence>
<dbReference type="PANTHER" id="PTHR43519">
    <property type="entry name" value="ATP-DEPENDENT RNA HELICASE HRPB"/>
    <property type="match status" value="1"/>
</dbReference>
<feature type="domain" description="Helicase ATP-binding" evidence="6">
    <location>
        <begin position="20"/>
        <end position="180"/>
    </location>
</feature>
<feature type="compositionally biased region" description="Basic and acidic residues" evidence="5">
    <location>
        <begin position="782"/>
        <end position="792"/>
    </location>
</feature>
<dbReference type="PROSITE" id="PS51192">
    <property type="entry name" value="HELICASE_ATP_BIND_1"/>
    <property type="match status" value="1"/>
</dbReference>
<proteinExistence type="predicted"/>
<keyword evidence="1" id="KW-0547">Nucleotide-binding</keyword>
<dbReference type="RefSeq" id="WP_013170946.1">
    <property type="nucleotide sequence ID" value="NC_014218.1"/>
</dbReference>
<evidence type="ECO:0000256" key="2">
    <source>
        <dbReference type="ARBA" id="ARBA00022801"/>
    </source>
</evidence>
<keyword evidence="4" id="KW-0067">ATP-binding</keyword>
<dbReference type="InterPro" id="IPR011545">
    <property type="entry name" value="DEAD/DEAH_box_helicase_dom"/>
</dbReference>
<dbReference type="EMBL" id="CP002045">
    <property type="protein sequence ID" value="ADH93462.1"/>
    <property type="molecule type" value="Genomic_DNA"/>
</dbReference>
<dbReference type="SUPFAM" id="SSF52540">
    <property type="entry name" value="P-loop containing nucleoside triphosphate hydrolases"/>
    <property type="match status" value="1"/>
</dbReference>
<dbReference type="Gene3D" id="1.20.120.1080">
    <property type="match status" value="1"/>
</dbReference>
<protein>
    <submittedName>
        <fullName evidence="8">ATP-dependent helicase HrpB</fullName>
    </submittedName>
</protein>
<dbReference type="OrthoDB" id="9805617at2"/>
<dbReference type="InterPro" id="IPR010225">
    <property type="entry name" value="HrpB"/>
</dbReference>
<feature type="compositionally biased region" description="Basic residues" evidence="5">
    <location>
        <begin position="796"/>
        <end position="807"/>
    </location>
</feature>
<dbReference type="Pfam" id="PF00270">
    <property type="entry name" value="DEAD"/>
    <property type="match status" value="1"/>
</dbReference>
<dbReference type="KEGG" id="ahe:Arch_1783"/>
<evidence type="ECO:0000256" key="3">
    <source>
        <dbReference type="ARBA" id="ARBA00022806"/>
    </source>
</evidence>
<dbReference type="Gene3D" id="3.40.50.300">
    <property type="entry name" value="P-loop containing nucleotide triphosphate hydrolases"/>
    <property type="match status" value="2"/>
</dbReference>
<dbReference type="NCBIfam" id="TIGR01970">
    <property type="entry name" value="DEAH_box_HrpB"/>
    <property type="match status" value="1"/>
</dbReference>
<keyword evidence="3 8" id="KW-0347">Helicase</keyword>
<reference evidence="8 9" key="1">
    <citation type="journal article" date="2010" name="Stand. Genomic Sci.">
        <title>Complete genome sequence of Arcanobacterium haemolyticum type strain (11018).</title>
        <authorList>
            <person name="Yasawong M."/>
            <person name="Teshima H."/>
            <person name="Lapidus A."/>
            <person name="Nolan M."/>
            <person name="Lucas S."/>
            <person name="Glavina Del Rio T."/>
            <person name="Tice H."/>
            <person name="Cheng J."/>
            <person name="Bruce D."/>
            <person name="Detter C."/>
            <person name="Tapia R."/>
            <person name="Han C."/>
            <person name="Goodwin L."/>
            <person name="Pitluck S."/>
            <person name="Liolios K."/>
            <person name="Ivanova N."/>
            <person name="Mavromatis K."/>
            <person name="Mikhailova N."/>
            <person name="Pati A."/>
            <person name="Chen A."/>
            <person name="Palaniappan K."/>
            <person name="Land M."/>
            <person name="Hauser L."/>
            <person name="Chang Y."/>
            <person name="Jeffries C."/>
            <person name="Rohde M."/>
            <person name="Sikorski J."/>
            <person name="Pukall R."/>
            <person name="Goker M."/>
            <person name="Woyke T."/>
            <person name="Bristow J."/>
            <person name="Eisen J."/>
            <person name="Markowitz V."/>
            <person name="Hugenholtz P."/>
            <person name="Kyrpides N."/>
            <person name="Klenk H."/>
        </authorList>
    </citation>
    <scope>NUCLEOTIDE SEQUENCE [LARGE SCALE GENOMIC DNA]</scope>
    <source>
        <strain evidence="9">ATCC 9345 / DSM 20595 / CCUG 17215 / LMG 16163 / NBRC 15585 / NCTC 8452 / 11018</strain>
    </source>
</reference>
<keyword evidence="2" id="KW-0378">Hydrolase</keyword>
<dbReference type="Pfam" id="PF00271">
    <property type="entry name" value="Helicase_C"/>
    <property type="match status" value="1"/>
</dbReference>
<evidence type="ECO:0000259" key="7">
    <source>
        <dbReference type="PROSITE" id="PS51194"/>
    </source>
</evidence>
<organism evidence="8 9">
    <name type="scientific">Arcanobacterium haemolyticum (strain ATCC 9345 / DSM 20595 / CCM 5947 / CCUG 17215 / LMG 16163 / NBRC 15585 / NCTC 8452 / 11018)</name>
    <dbReference type="NCBI Taxonomy" id="644284"/>
    <lineage>
        <taxon>Bacteria</taxon>
        <taxon>Bacillati</taxon>
        <taxon>Actinomycetota</taxon>
        <taxon>Actinomycetes</taxon>
        <taxon>Actinomycetales</taxon>
        <taxon>Actinomycetaceae</taxon>
        <taxon>Arcanobacterium</taxon>
    </lineage>
</organism>
<feature type="region of interest" description="Disordered" evidence="5">
    <location>
        <begin position="782"/>
        <end position="807"/>
    </location>
</feature>
<accession>D7BLD2</accession>
<dbReference type="InterPro" id="IPR014001">
    <property type="entry name" value="Helicase_ATP-bd"/>
</dbReference>
<evidence type="ECO:0000256" key="1">
    <source>
        <dbReference type="ARBA" id="ARBA00022741"/>
    </source>
</evidence>
<feature type="domain" description="Helicase C-terminal" evidence="7">
    <location>
        <begin position="213"/>
        <end position="371"/>
    </location>
</feature>
<evidence type="ECO:0000313" key="9">
    <source>
        <dbReference type="Proteomes" id="UP000000376"/>
    </source>
</evidence>
<name>D7BLD2_ARCHD</name>
<dbReference type="GO" id="GO:0003676">
    <property type="term" value="F:nucleic acid binding"/>
    <property type="evidence" value="ECO:0007669"/>
    <property type="project" value="InterPro"/>
</dbReference>
<dbReference type="SMART" id="SM00487">
    <property type="entry name" value="DEXDc"/>
    <property type="match status" value="1"/>
</dbReference>
<dbReference type="STRING" id="644284.Arch_1783"/>
<dbReference type="SMART" id="SM00490">
    <property type="entry name" value="HELICc"/>
    <property type="match status" value="1"/>
</dbReference>
<dbReference type="Proteomes" id="UP000000376">
    <property type="component" value="Chromosome"/>
</dbReference>
<keyword evidence="9" id="KW-1185">Reference proteome</keyword>
<dbReference type="InterPro" id="IPR001650">
    <property type="entry name" value="Helicase_C-like"/>
</dbReference>
<dbReference type="PROSITE" id="PS00690">
    <property type="entry name" value="DEAH_ATP_HELICASE"/>
    <property type="match status" value="1"/>
</dbReference>
<evidence type="ECO:0000313" key="8">
    <source>
        <dbReference type="EMBL" id="ADH93462.1"/>
    </source>
</evidence>
<evidence type="ECO:0000259" key="6">
    <source>
        <dbReference type="PROSITE" id="PS51192"/>
    </source>
</evidence>
<dbReference type="CDD" id="cd18791">
    <property type="entry name" value="SF2_C_RHA"/>
    <property type="match status" value="1"/>
</dbReference>
<dbReference type="PIRSF" id="PIRSF005496">
    <property type="entry name" value="ATP_hel_hrpB"/>
    <property type="match status" value="1"/>
</dbReference>
<dbReference type="HOGENOM" id="CLU_001832_5_6_11"/>
<dbReference type="AlphaFoldDB" id="D7BLD2"/>
<dbReference type="GO" id="GO:0004386">
    <property type="term" value="F:helicase activity"/>
    <property type="evidence" value="ECO:0007669"/>
    <property type="project" value="UniProtKB-KW"/>
</dbReference>
<dbReference type="InterPro" id="IPR027417">
    <property type="entry name" value="P-loop_NTPase"/>
</dbReference>
<gene>
    <name evidence="8" type="ordered locus">Arch_1783</name>
</gene>
<evidence type="ECO:0000256" key="4">
    <source>
        <dbReference type="ARBA" id="ARBA00022840"/>
    </source>
</evidence>